<evidence type="ECO:0000256" key="1">
    <source>
        <dbReference type="SAM" id="MobiDB-lite"/>
    </source>
</evidence>
<dbReference type="SUPFAM" id="SSF55729">
    <property type="entry name" value="Acyl-CoA N-acyltransferases (Nat)"/>
    <property type="match status" value="1"/>
</dbReference>
<protein>
    <submittedName>
        <fullName evidence="3">Acyl-CoA N-acyltransferase</fullName>
    </submittedName>
</protein>
<dbReference type="Proteomes" id="UP000799766">
    <property type="component" value="Unassembled WGS sequence"/>
</dbReference>
<evidence type="ECO:0000313" key="4">
    <source>
        <dbReference type="Proteomes" id="UP000799766"/>
    </source>
</evidence>
<proteinExistence type="predicted"/>
<dbReference type="CDD" id="cd04301">
    <property type="entry name" value="NAT_SF"/>
    <property type="match status" value="1"/>
</dbReference>
<dbReference type="Gene3D" id="3.40.630.30">
    <property type="match status" value="1"/>
</dbReference>
<organism evidence="3 4">
    <name type="scientific">Lineolata rhizophorae</name>
    <dbReference type="NCBI Taxonomy" id="578093"/>
    <lineage>
        <taxon>Eukaryota</taxon>
        <taxon>Fungi</taxon>
        <taxon>Dikarya</taxon>
        <taxon>Ascomycota</taxon>
        <taxon>Pezizomycotina</taxon>
        <taxon>Dothideomycetes</taxon>
        <taxon>Dothideomycetes incertae sedis</taxon>
        <taxon>Lineolatales</taxon>
        <taxon>Lineolataceae</taxon>
        <taxon>Lineolata</taxon>
    </lineage>
</organism>
<feature type="compositionally biased region" description="Polar residues" evidence="1">
    <location>
        <begin position="78"/>
        <end position="97"/>
    </location>
</feature>
<reference evidence="3" key="1">
    <citation type="journal article" date="2020" name="Stud. Mycol.">
        <title>101 Dothideomycetes genomes: a test case for predicting lifestyles and emergence of pathogens.</title>
        <authorList>
            <person name="Haridas S."/>
            <person name="Albert R."/>
            <person name="Binder M."/>
            <person name="Bloem J."/>
            <person name="Labutti K."/>
            <person name="Salamov A."/>
            <person name="Andreopoulos B."/>
            <person name="Baker S."/>
            <person name="Barry K."/>
            <person name="Bills G."/>
            <person name="Bluhm B."/>
            <person name="Cannon C."/>
            <person name="Castanera R."/>
            <person name="Culley D."/>
            <person name="Daum C."/>
            <person name="Ezra D."/>
            <person name="Gonzalez J."/>
            <person name="Henrissat B."/>
            <person name="Kuo A."/>
            <person name="Liang C."/>
            <person name="Lipzen A."/>
            <person name="Lutzoni F."/>
            <person name="Magnuson J."/>
            <person name="Mondo S."/>
            <person name="Nolan M."/>
            <person name="Ohm R."/>
            <person name="Pangilinan J."/>
            <person name="Park H.-J."/>
            <person name="Ramirez L."/>
            <person name="Alfaro M."/>
            <person name="Sun H."/>
            <person name="Tritt A."/>
            <person name="Yoshinaga Y."/>
            <person name="Zwiers L.-H."/>
            <person name="Turgeon B."/>
            <person name="Goodwin S."/>
            <person name="Spatafora J."/>
            <person name="Crous P."/>
            <person name="Grigoriev I."/>
        </authorList>
    </citation>
    <scope>NUCLEOTIDE SEQUENCE</scope>
    <source>
        <strain evidence="3">ATCC 16933</strain>
    </source>
</reference>
<dbReference type="InterPro" id="IPR000182">
    <property type="entry name" value="GNAT_dom"/>
</dbReference>
<dbReference type="InterPro" id="IPR016181">
    <property type="entry name" value="Acyl_CoA_acyltransferase"/>
</dbReference>
<dbReference type="EMBL" id="MU001682">
    <property type="protein sequence ID" value="KAF2456894.1"/>
    <property type="molecule type" value="Genomic_DNA"/>
</dbReference>
<keyword evidence="3" id="KW-0012">Acyltransferase</keyword>
<dbReference type="GO" id="GO:0006048">
    <property type="term" value="P:UDP-N-acetylglucosamine biosynthetic process"/>
    <property type="evidence" value="ECO:0007669"/>
    <property type="project" value="UniProtKB-UniPathway"/>
</dbReference>
<feature type="compositionally biased region" description="Low complexity" evidence="1">
    <location>
        <begin position="133"/>
        <end position="148"/>
    </location>
</feature>
<evidence type="ECO:0000259" key="2">
    <source>
        <dbReference type="PROSITE" id="PS51186"/>
    </source>
</evidence>
<feature type="region of interest" description="Disordered" evidence="1">
    <location>
        <begin position="1"/>
        <end position="37"/>
    </location>
</feature>
<gene>
    <name evidence="3" type="ORF">BDY21DRAFT_305123</name>
</gene>
<feature type="region of interest" description="Disordered" evidence="1">
    <location>
        <begin position="78"/>
        <end position="148"/>
    </location>
</feature>
<dbReference type="OrthoDB" id="329272at2759"/>
<feature type="compositionally biased region" description="Polar residues" evidence="1">
    <location>
        <begin position="24"/>
        <end position="33"/>
    </location>
</feature>
<evidence type="ECO:0000313" key="3">
    <source>
        <dbReference type="EMBL" id="KAF2456894.1"/>
    </source>
</evidence>
<dbReference type="Pfam" id="PF00583">
    <property type="entry name" value="Acetyltransf_1"/>
    <property type="match status" value="1"/>
</dbReference>
<feature type="domain" description="N-acetyltransferase" evidence="2">
    <location>
        <begin position="53"/>
        <end position="255"/>
    </location>
</feature>
<accession>A0A6A6NZD4</accession>
<keyword evidence="3" id="KW-0808">Transferase</keyword>
<keyword evidence="4" id="KW-1185">Reference proteome</keyword>
<feature type="compositionally biased region" description="Pro residues" evidence="1">
    <location>
        <begin position="115"/>
        <end position="132"/>
    </location>
</feature>
<dbReference type="GO" id="GO:0016747">
    <property type="term" value="F:acyltransferase activity, transferring groups other than amino-acyl groups"/>
    <property type="evidence" value="ECO:0007669"/>
    <property type="project" value="InterPro"/>
</dbReference>
<sequence length="273" mass="29438">MSTEFITLVPPPGSSLAHYDRHGPSSTQSSSIPTGFKEAMSVREEVFVDEQNVPLENEFDDDDARSYHWIVYASVGRSSTASASPPAQDGSHNSSGPPRQGSDALRVPVGTLRLVPPPHAHPPGNPSAPFTPSPSTAATASSPPQSAPWDGHEAYVKLGRLAVVRAYRGLGLGKLLVREALEWAARNGEAVVPRPKAVEMALAAEAIEPWKGLVFVHAQKVAVAMWRKVGFVLEEKAGTWDEEGIEHVLMWQRLQVTEEVPVGGGDRRRSSAF</sequence>
<name>A0A6A6NZD4_9PEZI</name>
<dbReference type="AlphaFoldDB" id="A0A6A6NZD4"/>
<dbReference type="PROSITE" id="PS51186">
    <property type="entry name" value="GNAT"/>
    <property type="match status" value="1"/>
</dbReference>
<dbReference type="UniPathway" id="UPA00113">
    <property type="reaction ID" value="UER00529"/>
</dbReference>